<evidence type="ECO:0000313" key="1">
    <source>
        <dbReference type="EMBL" id="CAK7894472.1"/>
    </source>
</evidence>
<protein>
    <submittedName>
        <fullName evidence="1">Uncharacterized protein</fullName>
    </submittedName>
</protein>
<sequence length="284" mass="31216">MSLRFKQVDVFTSKRYKGNAVAVFFDADDLDQEQMQQIANWTNLAETTFVLKPTDPKADYRLRIFTPGCELPFAGHPTLGSCHAIYESGLISPRNGQFIQECEGGLVTISLENDILSFQLPYNRTSEVTESNHKDIADALGVNIESITSYSPPIAIDVGPKWLTIKFPDAQAVIGLNPDLQKITKLSSKLQLTGIQTFGEYEDGSLESRTFAPIVGLNEDFACGSGSGAIGTFIHKFGNTEITRFKVKQGRRVGRDAELNIRIDGDKIHVGGSSITCLEGTYQI</sequence>
<proteinExistence type="predicted"/>
<dbReference type="SUPFAM" id="SSF54506">
    <property type="entry name" value="Diaminopimelate epimerase-like"/>
    <property type="match status" value="1"/>
</dbReference>
<gene>
    <name evidence="1" type="ORF">CAAN4_A12552</name>
</gene>
<dbReference type="NCBIfam" id="TIGR00654">
    <property type="entry name" value="PhzF_family"/>
    <property type="match status" value="1"/>
</dbReference>
<dbReference type="Proteomes" id="UP001497600">
    <property type="component" value="Chromosome A"/>
</dbReference>
<dbReference type="PIRSF" id="PIRSF016184">
    <property type="entry name" value="PhzC_PhzF"/>
    <property type="match status" value="1"/>
</dbReference>
<dbReference type="PANTHER" id="PTHR13774">
    <property type="entry name" value="PHENAZINE BIOSYNTHESIS PROTEIN"/>
    <property type="match status" value="1"/>
</dbReference>
<keyword evidence="2" id="KW-1185">Reference proteome</keyword>
<dbReference type="EMBL" id="OZ004253">
    <property type="protein sequence ID" value="CAK7894472.1"/>
    <property type="molecule type" value="Genomic_DNA"/>
</dbReference>
<dbReference type="Pfam" id="PF02567">
    <property type="entry name" value="PhzC-PhzF"/>
    <property type="match status" value="1"/>
</dbReference>
<evidence type="ECO:0000313" key="2">
    <source>
        <dbReference type="Proteomes" id="UP001497600"/>
    </source>
</evidence>
<dbReference type="InterPro" id="IPR003719">
    <property type="entry name" value="Phenazine_PhzF-like"/>
</dbReference>
<accession>A0ABP0E808</accession>
<dbReference type="Gene3D" id="3.10.310.10">
    <property type="entry name" value="Diaminopimelate Epimerase, Chain A, domain 1"/>
    <property type="match status" value="2"/>
</dbReference>
<name>A0ABP0E808_9ASCO</name>
<organism evidence="1 2">
    <name type="scientific">[Candida] anglica</name>
    <dbReference type="NCBI Taxonomy" id="148631"/>
    <lineage>
        <taxon>Eukaryota</taxon>
        <taxon>Fungi</taxon>
        <taxon>Dikarya</taxon>
        <taxon>Ascomycota</taxon>
        <taxon>Saccharomycotina</taxon>
        <taxon>Pichiomycetes</taxon>
        <taxon>Debaryomycetaceae</taxon>
        <taxon>Kurtzmaniella</taxon>
    </lineage>
</organism>
<dbReference type="PANTHER" id="PTHR13774:SF32">
    <property type="entry name" value="ANTISENSE-ENHANCING SEQUENCE 1"/>
    <property type="match status" value="1"/>
</dbReference>
<reference evidence="1 2" key="1">
    <citation type="submission" date="2024-01" db="EMBL/GenBank/DDBJ databases">
        <authorList>
            <consortium name="Genoscope - CEA"/>
            <person name="William W."/>
        </authorList>
    </citation>
    <scope>NUCLEOTIDE SEQUENCE [LARGE SCALE GENOMIC DNA]</scope>
    <source>
        <strain evidence="1 2">29B2s-10</strain>
    </source>
</reference>